<dbReference type="GeneID" id="98665422"/>
<evidence type="ECO:0000256" key="12">
    <source>
        <dbReference type="RuleBase" id="RU003784"/>
    </source>
</evidence>
<evidence type="ECO:0000256" key="4">
    <source>
        <dbReference type="ARBA" id="ARBA00022679"/>
    </source>
</evidence>
<evidence type="ECO:0000313" key="14">
    <source>
        <dbReference type="EMBL" id="SFJ70257.1"/>
    </source>
</evidence>
<feature type="binding site" evidence="10">
    <location>
        <begin position="19"/>
        <end position="24"/>
    </location>
    <ligand>
        <name>substrate</name>
    </ligand>
</feature>
<evidence type="ECO:0000256" key="2">
    <source>
        <dbReference type="ARBA" id="ARBA00003213"/>
    </source>
</evidence>
<accession>A0A1I3TL57</accession>
<dbReference type="NCBIfam" id="TIGR00174">
    <property type="entry name" value="miaA"/>
    <property type="match status" value="1"/>
</dbReference>
<dbReference type="EMBL" id="FORY01000008">
    <property type="protein sequence ID" value="SFJ70257.1"/>
    <property type="molecule type" value="Genomic_DNA"/>
</dbReference>
<evidence type="ECO:0000256" key="7">
    <source>
        <dbReference type="ARBA" id="ARBA00022840"/>
    </source>
</evidence>
<evidence type="ECO:0000256" key="1">
    <source>
        <dbReference type="ARBA" id="ARBA00001946"/>
    </source>
</evidence>
<evidence type="ECO:0000313" key="15">
    <source>
        <dbReference type="Proteomes" id="UP000183299"/>
    </source>
</evidence>
<dbReference type="InterPro" id="IPR027417">
    <property type="entry name" value="P-loop_NTPase"/>
</dbReference>
<evidence type="ECO:0000256" key="5">
    <source>
        <dbReference type="ARBA" id="ARBA00022694"/>
    </source>
</evidence>
<protein>
    <recommendedName>
        <fullName evidence="10">tRNA dimethylallyltransferase</fullName>
        <ecNumber evidence="10">2.5.1.75</ecNumber>
    </recommendedName>
    <alternativeName>
        <fullName evidence="10">Dimethylallyl diphosphate:tRNA dimethylallyltransferase</fullName>
        <shortName evidence="10">DMAPP:tRNA dimethylallyltransferase</shortName>
        <shortName evidence="10">DMATase</shortName>
    </alternativeName>
    <alternativeName>
        <fullName evidence="10">Isopentenyl-diphosphate:tRNA isopentenyltransferase</fullName>
        <shortName evidence="10">IPP transferase</shortName>
        <shortName evidence="10">IPPT</shortName>
        <shortName evidence="10">IPTase</shortName>
    </alternativeName>
</protein>
<dbReference type="HAMAP" id="MF_00185">
    <property type="entry name" value="IPP_trans"/>
    <property type="match status" value="1"/>
</dbReference>
<dbReference type="OrthoDB" id="9776390at2"/>
<comment type="cofactor">
    <cofactor evidence="1 10">
        <name>Mg(2+)</name>
        <dbReference type="ChEBI" id="CHEBI:18420"/>
    </cofactor>
</comment>
<dbReference type="AlphaFoldDB" id="A0A1I3TL57"/>
<evidence type="ECO:0000256" key="9">
    <source>
        <dbReference type="ARBA" id="ARBA00049563"/>
    </source>
</evidence>
<dbReference type="Proteomes" id="UP000183299">
    <property type="component" value="Unassembled WGS sequence"/>
</dbReference>
<keyword evidence="15" id="KW-1185">Reference proteome</keyword>
<keyword evidence="5 10" id="KW-0819">tRNA processing</keyword>
<dbReference type="Gene3D" id="1.10.20.140">
    <property type="match status" value="1"/>
</dbReference>
<keyword evidence="7 10" id="KW-0067">ATP-binding</keyword>
<gene>
    <name evidence="10" type="primary">miaA</name>
    <name evidence="14" type="ORF">SAMN04488138_108133</name>
</gene>
<dbReference type="RefSeq" id="WP_066599910.1">
    <property type="nucleotide sequence ID" value="NZ_FORY01000008.1"/>
</dbReference>
<dbReference type="EC" id="2.5.1.75" evidence="10"/>
<dbReference type="GO" id="GO:0052381">
    <property type="term" value="F:tRNA dimethylallyltransferase activity"/>
    <property type="evidence" value="ECO:0007669"/>
    <property type="project" value="UniProtKB-UniRule"/>
</dbReference>
<feature type="binding site" evidence="10">
    <location>
        <begin position="17"/>
        <end position="24"/>
    </location>
    <ligand>
        <name>ATP</name>
        <dbReference type="ChEBI" id="CHEBI:30616"/>
    </ligand>
</feature>
<dbReference type="GO" id="GO:0006400">
    <property type="term" value="P:tRNA modification"/>
    <property type="evidence" value="ECO:0007669"/>
    <property type="project" value="TreeGrafter"/>
</dbReference>
<keyword evidence="4 10" id="KW-0808">Transferase</keyword>
<proteinExistence type="inferred from homology"/>
<dbReference type="PANTHER" id="PTHR11088">
    <property type="entry name" value="TRNA DIMETHYLALLYLTRANSFERASE"/>
    <property type="match status" value="1"/>
</dbReference>
<dbReference type="SUPFAM" id="SSF52540">
    <property type="entry name" value="P-loop containing nucleoside triphosphate hydrolases"/>
    <property type="match status" value="2"/>
</dbReference>
<evidence type="ECO:0000256" key="8">
    <source>
        <dbReference type="ARBA" id="ARBA00022842"/>
    </source>
</evidence>
<dbReference type="Pfam" id="PF01715">
    <property type="entry name" value="IPPT"/>
    <property type="match status" value="1"/>
</dbReference>
<dbReference type="InterPro" id="IPR039657">
    <property type="entry name" value="Dimethylallyltransferase"/>
</dbReference>
<comment type="function">
    <text evidence="2 10 12">Catalyzes the transfer of a dimethylallyl group onto the adenine at position 37 in tRNAs that read codons beginning with uridine, leading to the formation of N6-(dimethylallyl)adenosine (i(6)A).</text>
</comment>
<keyword evidence="6 10" id="KW-0547">Nucleotide-binding</keyword>
<dbReference type="PANTHER" id="PTHR11088:SF60">
    <property type="entry name" value="TRNA DIMETHYLALLYLTRANSFERASE"/>
    <property type="match status" value="1"/>
</dbReference>
<dbReference type="GO" id="GO:0005524">
    <property type="term" value="F:ATP binding"/>
    <property type="evidence" value="ECO:0007669"/>
    <property type="project" value="UniProtKB-UniRule"/>
</dbReference>
<sequence>MTLPFDISPTQPVLIAGPTASGKSALALDIAERQGGVIINADALQVFDNWRVLTARPSPEDEARAPHVLYGHVAGDEIYSVGHWLRDVTPYLNGAKRPIIVGGTGLYFTALTEGLVEIPPTPDTIRQEADQRRADEGNHAGLLAELDAEDPETAGKIDRLNPMRVQRAWEVLRATGRGLAAWQADTPPPLMPLANCCPVLLEADKDWLNARIAQRFEIMLAQGALDEAQANLAGWNPAAPASKAIGAPELIAHLRGEMGLEEAKEAATIATRQYAKRQRTWFRARMKAFHKISLPCAEIADS</sequence>
<dbReference type="STRING" id="576117.SAMN04488138_108133"/>
<dbReference type="InterPro" id="IPR018022">
    <property type="entry name" value="IPT"/>
</dbReference>
<comment type="catalytic activity">
    <reaction evidence="9 10 11">
        <text>adenosine(37) in tRNA + dimethylallyl diphosphate = N(6)-dimethylallyladenosine(37) in tRNA + diphosphate</text>
        <dbReference type="Rhea" id="RHEA:26482"/>
        <dbReference type="Rhea" id="RHEA-COMP:10162"/>
        <dbReference type="Rhea" id="RHEA-COMP:10375"/>
        <dbReference type="ChEBI" id="CHEBI:33019"/>
        <dbReference type="ChEBI" id="CHEBI:57623"/>
        <dbReference type="ChEBI" id="CHEBI:74411"/>
        <dbReference type="ChEBI" id="CHEBI:74415"/>
        <dbReference type="EC" id="2.5.1.75"/>
    </reaction>
</comment>
<evidence type="ECO:0000256" key="3">
    <source>
        <dbReference type="ARBA" id="ARBA00005842"/>
    </source>
</evidence>
<reference evidence="14 15" key="1">
    <citation type="submission" date="2016-10" db="EMBL/GenBank/DDBJ databases">
        <authorList>
            <person name="de Groot N.N."/>
        </authorList>
    </citation>
    <scope>NUCLEOTIDE SEQUENCE [LARGE SCALE GENOMIC DNA]</scope>
    <source>
        <strain evidence="14 15">CGMCC 1.8891</strain>
    </source>
</reference>
<comment type="caution">
    <text evidence="10">Lacks conserved residue(s) required for the propagation of feature annotation.</text>
</comment>
<feature type="site" description="Interaction with substrate tRNA" evidence="10">
    <location>
        <position position="126"/>
    </location>
</feature>
<comment type="subunit">
    <text evidence="10">Monomer.</text>
</comment>
<evidence type="ECO:0000256" key="6">
    <source>
        <dbReference type="ARBA" id="ARBA00022741"/>
    </source>
</evidence>
<organism evidence="14 15">
    <name type="scientific">Celeribacter halophilus</name>
    <dbReference type="NCBI Taxonomy" id="576117"/>
    <lineage>
        <taxon>Bacteria</taxon>
        <taxon>Pseudomonadati</taxon>
        <taxon>Pseudomonadota</taxon>
        <taxon>Alphaproteobacteria</taxon>
        <taxon>Rhodobacterales</taxon>
        <taxon>Roseobacteraceae</taxon>
        <taxon>Celeribacter</taxon>
    </lineage>
</organism>
<evidence type="ECO:0000256" key="10">
    <source>
        <dbReference type="HAMAP-Rule" id="MF_00185"/>
    </source>
</evidence>
<name>A0A1I3TL57_9RHOB</name>
<keyword evidence="8 10" id="KW-0460">Magnesium</keyword>
<comment type="similarity">
    <text evidence="3 10 13">Belongs to the IPP transferase family.</text>
</comment>
<feature type="site" description="Interaction with substrate tRNA" evidence="10">
    <location>
        <position position="104"/>
    </location>
</feature>
<evidence type="ECO:0000256" key="11">
    <source>
        <dbReference type="RuleBase" id="RU003783"/>
    </source>
</evidence>
<evidence type="ECO:0000256" key="13">
    <source>
        <dbReference type="RuleBase" id="RU003785"/>
    </source>
</evidence>
<dbReference type="Gene3D" id="3.40.50.300">
    <property type="entry name" value="P-loop containing nucleotide triphosphate hydrolases"/>
    <property type="match status" value="1"/>
</dbReference>